<reference evidence="1 2" key="1">
    <citation type="journal article" date="2018" name="Mol. Biol. Evol.">
        <title>Broad Genomic Sampling Reveals a Smut Pathogenic Ancestry of the Fungal Clade Ustilaginomycotina.</title>
        <authorList>
            <person name="Kijpornyongpan T."/>
            <person name="Mondo S.J."/>
            <person name="Barry K."/>
            <person name="Sandor L."/>
            <person name="Lee J."/>
            <person name="Lipzen A."/>
            <person name="Pangilinan J."/>
            <person name="LaButti K."/>
            <person name="Hainaut M."/>
            <person name="Henrissat B."/>
            <person name="Grigoriev I.V."/>
            <person name="Spatafora J.W."/>
            <person name="Aime M.C."/>
        </authorList>
    </citation>
    <scope>NUCLEOTIDE SEQUENCE [LARGE SCALE GENOMIC DNA]</scope>
    <source>
        <strain evidence="1 2">MCA 4718</strain>
    </source>
</reference>
<protein>
    <submittedName>
        <fullName evidence="1">Uncharacterized protein</fullName>
    </submittedName>
</protein>
<gene>
    <name evidence="1" type="ORF">BCV69DRAFT_188334</name>
</gene>
<evidence type="ECO:0000313" key="1">
    <source>
        <dbReference type="EMBL" id="PWN21143.1"/>
    </source>
</evidence>
<dbReference type="GeneID" id="37011329"/>
<sequence>MRARGNRDDQRQRLEYSILSLRCLLTRRSNQAVHHFHSSFIPKYIFQFERNEIQPSLFSALLADDPSYGICLVLSARHEGRVVDVYHVYAGHLDRPSFARLRRGRGGLLPRWGS</sequence>
<dbReference type="AlphaFoldDB" id="A0A316U9Q9"/>
<name>A0A316U9Q9_9BASI</name>
<dbReference type="Proteomes" id="UP000245942">
    <property type="component" value="Unassembled WGS sequence"/>
</dbReference>
<dbReference type="RefSeq" id="XP_025348303.1">
    <property type="nucleotide sequence ID" value="XM_025489595.1"/>
</dbReference>
<proteinExistence type="predicted"/>
<organism evidence="1 2">
    <name type="scientific">Pseudomicrostroma glucosiphilum</name>
    <dbReference type="NCBI Taxonomy" id="1684307"/>
    <lineage>
        <taxon>Eukaryota</taxon>
        <taxon>Fungi</taxon>
        <taxon>Dikarya</taxon>
        <taxon>Basidiomycota</taxon>
        <taxon>Ustilaginomycotina</taxon>
        <taxon>Exobasidiomycetes</taxon>
        <taxon>Microstromatales</taxon>
        <taxon>Microstromatales incertae sedis</taxon>
        <taxon>Pseudomicrostroma</taxon>
    </lineage>
</organism>
<dbReference type="EMBL" id="KZ819326">
    <property type="protein sequence ID" value="PWN21143.1"/>
    <property type="molecule type" value="Genomic_DNA"/>
</dbReference>
<evidence type="ECO:0000313" key="2">
    <source>
        <dbReference type="Proteomes" id="UP000245942"/>
    </source>
</evidence>
<keyword evidence="2" id="KW-1185">Reference proteome</keyword>
<accession>A0A316U9Q9</accession>